<proteinExistence type="evidence at transcript level"/>
<dbReference type="PANTHER" id="PTHR43818:SF11">
    <property type="entry name" value="BCDNA.GH03377"/>
    <property type="match status" value="1"/>
</dbReference>
<dbReference type="SUPFAM" id="SSF55347">
    <property type="entry name" value="Glyceraldehyde-3-phosphate dehydrogenase-like, C-terminal domain"/>
    <property type="match status" value="1"/>
</dbReference>
<dbReference type="Pfam" id="PF22725">
    <property type="entry name" value="GFO_IDH_MocA_C3"/>
    <property type="match status" value="1"/>
</dbReference>
<accession>A0A131XCA6</accession>
<dbReference type="GO" id="GO:0000166">
    <property type="term" value="F:nucleotide binding"/>
    <property type="evidence" value="ECO:0007669"/>
    <property type="project" value="InterPro"/>
</dbReference>
<dbReference type="GO" id="GO:0016491">
    <property type="term" value="F:oxidoreductase activity"/>
    <property type="evidence" value="ECO:0007669"/>
    <property type="project" value="UniProtKB-KW"/>
</dbReference>
<dbReference type="InterPro" id="IPR036291">
    <property type="entry name" value="NAD(P)-bd_dom_sf"/>
</dbReference>
<dbReference type="Gene3D" id="3.40.50.720">
    <property type="entry name" value="NAD(P)-binding Rossmann-like Domain"/>
    <property type="match status" value="1"/>
</dbReference>
<dbReference type="AlphaFoldDB" id="A0A131XCA6"/>
<dbReference type="InterPro" id="IPR055170">
    <property type="entry name" value="GFO_IDH_MocA-like_dom"/>
</dbReference>
<keyword evidence="2" id="KW-0560">Oxidoreductase</keyword>
<evidence type="ECO:0000313" key="5">
    <source>
        <dbReference type="EMBL" id="JAP63316.1"/>
    </source>
</evidence>
<dbReference type="Gene3D" id="3.30.360.10">
    <property type="entry name" value="Dihydrodipicolinate Reductase, domain 2"/>
    <property type="match status" value="1"/>
</dbReference>
<dbReference type="SUPFAM" id="SSF51735">
    <property type="entry name" value="NAD(P)-binding Rossmann-fold domains"/>
    <property type="match status" value="1"/>
</dbReference>
<comment type="similarity">
    <text evidence="1">Belongs to the Gfo/Idh/MocA family.</text>
</comment>
<protein>
    <submittedName>
        <fullName evidence="5">Putative oxidoreductase</fullName>
    </submittedName>
</protein>
<sequence>MLPGVGVFGTGKSVRVLVPCLRSRGFKVEAIWGRTIDTAKEAALELGIPFYTSKEDEVLLRKSVDLVCIMCSPHQHAQIAVKALGIGKHVLCDRPAGLSQSEVLKMVRAAQYYPTLISVLCHSLRFLPAYVHMKRQIQDGYVGTVQIIEARVHCGSLVHDRYDWTCEESMGGGVLSTFGSHIIDIAAFVTGLRAVRVHGLTRTLTKTTDTVCGIRQVSSDDFCTFQMELSNGAYATVTLNSHCAGQFSQELLVCGTRGNLVVRSGDLHGQRKGAKEEVLYLDVEDLKQAPDCVVPKPHAKGLVKMVTALRDAFASRAHGPGWAKEPTESAASFEDGLYIQAVMEAVRQSSQARQWVRVQLLKDEGRQKGAFCCLYRMPNASM</sequence>
<name>A0A131XCA6_9ACAR</name>
<evidence type="ECO:0000256" key="2">
    <source>
        <dbReference type="ARBA" id="ARBA00023002"/>
    </source>
</evidence>
<evidence type="ECO:0000259" key="4">
    <source>
        <dbReference type="Pfam" id="PF22725"/>
    </source>
</evidence>
<dbReference type="Pfam" id="PF01408">
    <property type="entry name" value="GFO_IDH_MocA"/>
    <property type="match status" value="1"/>
</dbReference>
<dbReference type="PANTHER" id="PTHR43818">
    <property type="entry name" value="BCDNA.GH03377"/>
    <property type="match status" value="1"/>
</dbReference>
<dbReference type="InterPro" id="IPR000683">
    <property type="entry name" value="Gfo/Idh/MocA-like_OxRdtase_N"/>
</dbReference>
<feature type="domain" description="Gfo/Idh/MocA-like oxidoreductase N-terminal" evidence="3">
    <location>
        <begin position="5"/>
        <end position="114"/>
    </location>
</feature>
<dbReference type="InterPro" id="IPR050463">
    <property type="entry name" value="Gfo/Idh/MocA_oxidrdct_glycsds"/>
</dbReference>
<feature type="domain" description="GFO/IDH/MocA-like oxidoreductase" evidence="4">
    <location>
        <begin position="130"/>
        <end position="260"/>
    </location>
</feature>
<evidence type="ECO:0000256" key="1">
    <source>
        <dbReference type="ARBA" id="ARBA00010928"/>
    </source>
</evidence>
<reference evidence="5" key="1">
    <citation type="journal article" date="2017" name="Ticks Tick Borne Dis.">
        <title>An insight into the sialome of Hyalomma excavatum.</title>
        <authorList>
            <person name="Ribeiro J.M."/>
            <person name="Slovak M."/>
            <person name="Francischetti I.M."/>
        </authorList>
    </citation>
    <scope>NUCLEOTIDE SEQUENCE</scope>
    <source>
        <strain evidence="5">Samish</strain>
        <tissue evidence="5">Salivary glands</tissue>
    </source>
</reference>
<evidence type="ECO:0000259" key="3">
    <source>
        <dbReference type="Pfam" id="PF01408"/>
    </source>
</evidence>
<dbReference type="EMBL" id="GEFH01005265">
    <property type="protein sequence ID" value="JAP63316.1"/>
    <property type="molecule type" value="mRNA"/>
</dbReference>
<organism evidence="5">
    <name type="scientific">Hyalomma excavatum</name>
    <dbReference type="NCBI Taxonomy" id="257692"/>
    <lineage>
        <taxon>Eukaryota</taxon>
        <taxon>Metazoa</taxon>
        <taxon>Ecdysozoa</taxon>
        <taxon>Arthropoda</taxon>
        <taxon>Chelicerata</taxon>
        <taxon>Arachnida</taxon>
        <taxon>Acari</taxon>
        <taxon>Parasitiformes</taxon>
        <taxon>Ixodida</taxon>
        <taxon>Ixodoidea</taxon>
        <taxon>Ixodidae</taxon>
        <taxon>Hyalomminae</taxon>
        <taxon>Hyalomma</taxon>
    </lineage>
</organism>